<feature type="compositionally biased region" description="Polar residues" evidence="1">
    <location>
        <begin position="65"/>
        <end position="82"/>
    </location>
</feature>
<sequence length="82" mass="9464">MKFEVIFYAPRRIAATGIGKKCEKMTTEGKKKNGRGQHHLLLQSRHRTKSRPRERRNREGLISKGESSTTGSRKNQERSQVI</sequence>
<evidence type="ECO:0000256" key="1">
    <source>
        <dbReference type="SAM" id="MobiDB-lite"/>
    </source>
</evidence>
<evidence type="ECO:0000313" key="2">
    <source>
        <dbReference type="EMBL" id="GFY63672.1"/>
    </source>
</evidence>
<name>A0A8X6Y1L3_9ARAC</name>
<reference evidence="2" key="1">
    <citation type="submission" date="2020-08" db="EMBL/GenBank/DDBJ databases">
        <title>Multicomponent nature underlies the extraordinary mechanical properties of spider dragline silk.</title>
        <authorList>
            <person name="Kono N."/>
            <person name="Nakamura H."/>
            <person name="Mori M."/>
            <person name="Yoshida Y."/>
            <person name="Ohtoshi R."/>
            <person name="Malay A.D."/>
            <person name="Moran D.A.P."/>
            <person name="Tomita M."/>
            <person name="Numata K."/>
            <person name="Arakawa K."/>
        </authorList>
    </citation>
    <scope>NUCLEOTIDE SEQUENCE</scope>
</reference>
<gene>
    <name evidence="2" type="ORF">TNIN_349231</name>
</gene>
<protein>
    <submittedName>
        <fullName evidence="2">Uncharacterized protein</fullName>
    </submittedName>
</protein>
<dbReference type="EMBL" id="BMAV01014888">
    <property type="protein sequence ID" value="GFY63672.1"/>
    <property type="molecule type" value="Genomic_DNA"/>
</dbReference>
<keyword evidence="3" id="KW-1185">Reference proteome</keyword>
<proteinExistence type="predicted"/>
<feature type="region of interest" description="Disordered" evidence="1">
    <location>
        <begin position="24"/>
        <end position="82"/>
    </location>
</feature>
<accession>A0A8X6Y1L3</accession>
<feature type="compositionally biased region" description="Basic residues" evidence="1">
    <location>
        <begin position="32"/>
        <end position="55"/>
    </location>
</feature>
<dbReference type="Proteomes" id="UP000886998">
    <property type="component" value="Unassembled WGS sequence"/>
</dbReference>
<organism evidence="2 3">
    <name type="scientific">Trichonephila inaurata madagascariensis</name>
    <dbReference type="NCBI Taxonomy" id="2747483"/>
    <lineage>
        <taxon>Eukaryota</taxon>
        <taxon>Metazoa</taxon>
        <taxon>Ecdysozoa</taxon>
        <taxon>Arthropoda</taxon>
        <taxon>Chelicerata</taxon>
        <taxon>Arachnida</taxon>
        <taxon>Araneae</taxon>
        <taxon>Araneomorphae</taxon>
        <taxon>Entelegynae</taxon>
        <taxon>Araneoidea</taxon>
        <taxon>Nephilidae</taxon>
        <taxon>Trichonephila</taxon>
        <taxon>Trichonephila inaurata</taxon>
    </lineage>
</organism>
<dbReference type="AlphaFoldDB" id="A0A8X6Y1L3"/>
<comment type="caution">
    <text evidence="2">The sequence shown here is derived from an EMBL/GenBank/DDBJ whole genome shotgun (WGS) entry which is preliminary data.</text>
</comment>
<evidence type="ECO:0000313" key="3">
    <source>
        <dbReference type="Proteomes" id="UP000886998"/>
    </source>
</evidence>